<name>A0A1F5ZGH1_9BACT</name>
<proteinExistence type="predicted"/>
<organism evidence="1 2">
    <name type="scientific">Candidatus Gottesmanbacteria bacterium RBG_13_45_10</name>
    <dbReference type="NCBI Taxonomy" id="1798370"/>
    <lineage>
        <taxon>Bacteria</taxon>
        <taxon>Candidatus Gottesmaniibacteriota</taxon>
    </lineage>
</organism>
<evidence type="ECO:0000313" key="2">
    <source>
        <dbReference type="Proteomes" id="UP000177268"/>
    </source>
</evidence>
<evidence type="ECO:0000313" key="1">
    <source>
        <dbReference type="EMBL" id="OGG11424.1"/>
    </source>
</evidence>
<protein>
    <recommendedName>
        <fullName evidence="3">ATP synthase subunit delta</fullName>
    </recommendedName>
</protein>
<comment type="caution">
    <text evidence="1">The sequence shown here is derived from an EMBL/GenBank/DDBJ whole genome shotgun (WGS) entry which is preliminary data.</text>
</comment>
<evidence type="ECO:0008006" key="3">
    <source>
        <dbReference type="Google" id="ProtNLM"/>
    </source>
</evidence>
<accession>A0A1F5ZGH1</accession>
<dbReference type="STRING" id="1798370.A2Z00_05570"/>
<sequence>MDENSLLIIILASSFSKADLHRRLRLLREYLEQRFYAPEKSLTLQDFLNEKNVDKDDQQIMLSWGESFYNGFTKETAYDVLDHMAARAKELPTMNLYVPFTPDGKEMMKLGIWVRDNVDKNVLVDIHVDPSTFGGCSFAWNGIYHDYSLRHMMGLKMNEIRKVLSDYAAHSS</sequence>
<gene>
    <name evidence="1" type="ORF">A2Z00_05570</name>
</gene>
<dbReference type="AlphaFoldDB" id="A0A1F5ZGH1"/>
<reference evidence="1 2" key="1">
    <citation type="journal article" date="2016" name="Nat. Commun.">
        <title>Thousands of microbial genomes shed light on interconnected biogeochemical processes in an aquifer system.</title>
        <authorList>
            <person name="Anantharaman K."/>
            <person name="Brown C.T."/>
            <person name="Hug L.A."/>
            <person name="Sharon I."/>
            <person name="Castelle C.J."/>
            <person name="Probst A.J."/>
            <person name="Thomas B.C."/>
            <person name="Singh A."/>
            <person name="Wilkins M.J."/>
            <person name="Karaoz U."/>
            <person name="Brodie E.L."/>
            <person name="Williams K.H."/>
            <person name="Hubbard S.S."/>
            <person name="Banfield J.F."/>
        </authorList>
    </citation>
    <scope>NUCLEOTIDE SEQUENCE [LARGE SCALE GENOMIC DNA]</scope>
</reference>
<dbReference type="EMBL" id="MFIZ01000028">
    <property type="protein sequence ID" value="OGG11424.1"/>
    <property type="molecule type" value="Genomic_DNA"/>
</dbReference>
<dbReference type="Proteomes" id="UP000177268">
    <property type="component" value="Unassembled WGS sequence"/>
</dbReference>